<dbReference type="GO" id="GO:0046872">
    <property type="term" value="F:metal ion binding"/>
    <property type="evidence" value="ECO:0007669"/>
    <property type="project" value="UniProtKB-UniRule"/>
</dbReference>
<comment type="similarity">
    <text evidence="1 4">Belongs to the GTP cyclohydrolase I type 2/NIF3 family.</text>
</comment>
<keyword evidence="3 4" id="KW-0479">Metal-binding</keyword>
<dbReference type="GO" id="GO:0005737">
    <property type="term" value="C:cytoplasm"/>
    <property type="evidence" value="ECO:0007669"/>
    <property type="project" value="TreeGrafter"/>
</dbReference>
<dbReference type="EMBL" id="VDGH01000004">
    <property type="protein sequence ID" value="TQR14327.1"/>
    <property type="molecule type" value="Genomic_DNA"/>
</dbReference>
<comment type="caution">
    <text evidence="6">The sequence shown here is derived from an EMBL/GenBank/DDBJ whole genome shotgun (WGS) entry which is preliminary data.</text>
</comment>
<dbReference type="PIRSF" id="PIRSF037489">
    <property type="entry name" value="UCP037489_NIF3_YqfO"/>
    <property type="match status" value="1"/>
</dbReference>
<dbReference type="RefSeq" id="WP_142538311.1">
    <property type="nucleotide sequence ID" value="NZ_BMIE01000003.1"/>
</dbReference>
<dbReference type="InterPro" id="IPR015867">
    <property type="entry name" value="N-reg_PII/ATP_PRibTrfase_C"/>
</dbReference>
<dbReference type="PANTHER" id="PTHR13799">
    <property type="entry name" value="NGG1 INTERACTING FACTOR 3"/>
    <property type="match status" value="1"/>
</dbReference>
<dbReference type="InterPro" id="IPR017221">
    <property type="entry name" value="DUF34/NIF3_bac"/>
</dbReference>
<dbReference type="AlphaFoldDB" id="A0A544TA38"/>
<gene>
    <name evidence="6" type="ORF">FG382_07670</name>
</gene>
<feature type="binding site" evidence="5">
    <location>
        <position position="332"/>
    </location>
    <ligand>
        <name>a divalent metal cation</name>
        <dbReference type="ChEBI" id="CHEBI:60240"/>
        <label>1</label>
    </ligand>
</feature>
<dbReference type="PANTHER" id="PTHR13799:SF14">
    <property type="entry name" value="GTP CYCLOHYDROLASE 1 TYPE 2 HOMOLOG"/>
    <property type="match status" value="1"/>
</dbReference>
<evidence type="ECO:0000256" key="1">
    <source>
        <dbReference type="ARBA" id="ARBA00006964"/>
    </source>
</evidence>
<dbReference type="OrthoDB" id="9792792at2"/>
<proteinExistence type="inferred from homology"/>
<dbReference type="SUPFAM" id="SSF102705">
    <property type="entry name" value="NIF3 (NGG1p interacting factor 3)-like"/>
    <property type="match status" value="1"/>
</dbReference>
<evidence type="ECO:0000313" key="7">
    <source>
        <dbReference type="Proteomes" id="UP000317316"/>
    </source>
</evidence>
<feature type="binding site" evidence="5">
    <location>
        <position position="68"/>
    </location>
    <ligand>
        <name>a divalent metal cation</name>
        <dbReference type="ChEBI" id="CHEBI:60240"/>
        <label>1</label>
    </ligand>
</feature>
<dbReference type="FunFam" id="3.40.1390.30:FF:000001">
    <property type="entry name" value="GTP cyclohydrolase 1 type 2"/>
    <property type="match status" value="1"/>
</dbReference>
<evidence type="ECO:0000256" key="5">
    <source>
        <dbReference type="PIRSR" id="PIRSR602678-1"/>
    </source>
</evidence>
<dbReference type="InterPro" id="IPR002678">
    <property type="entry name" value="DUF34/NIF3"/>
</dbReference>
<evidence type="ECO:0000256" key="2">
    <source>
        <dbReference type="ARBA" id="ARBA00022112"/>
    </source>
</evidence>
<dbReference type="Gene3D" id="3.40.1390.30">
    <property type="entry name" value="NIF3 (NGG1p interacting factor 3)-like"/>
    <property type="match status" value="1"/>
</dbReference>
<keyword evidence="7" id="KW-1185">Reference proteome</keyword>
<dbReference type="InterPro" id="IPR036069">
    <property type="entry name" value="DUF34/NIF3_sf"/>
</dbReference>
<dbReference type="Gene3D" id="3.30.70.120">
    <property type="match status" value="1"/>
</dbReference>
<sequence length="372" mass="40638">MKQPNGQQIISLFEQWAPKSLAVEGDSIGLQIGTLNKSVSKVLVTLDVNPKVVQEAVELGCELIIAHHPPIYRKMKNMRTDLPQGRLVEQLIKHDIAVYAAHTNLDIATGGVNDLLADALHLKNVEIMEQTTAEKLMKLAVYTPKESTEQVRDALANAGAGQIGDYTNCSFTSPGEGRFKPSASADPYIGKANELAVVEEDKLEVVFPISIKNRVLKALLTSHPYEEPAYDLLLMDLEVNEKGLGRIGTLPNPVTLSEYAQTVKQQLQVPFVRVVGPLDKTIQKVAVLGGDGNKYIQTAKRAGADVFITGDLYFHVAQDAEAIELAVIDPGHHIESIMKTGVADYMNTACIEKKLTCSFIPSKLSTEPFQLI</sequence>
<dbReference type="NCBIfam" id="TIGR00486">
    <property type="entry name" value="YbgI_SA1388"/>
    <property type="match status" value="1"/>
</dbReference>
<evidence type="ECO:0000313" key="6">
    <source>
        <dbReference type="EMBL" id="TQR14327.1"/>
    </source>
</evidence>
<feature type="binding site" evidence="5">
    <location>
        <position position="335"/>
    </location>
    <ligand>
        <name>a divalent metal cation</name>
        <dbReference type="ChEBI" id="CHEBI:60240"/>
        <label>1</label>
    </ligand>
</feature>
<feature type="binding site" evidence="5">
    <location>
        <position position="67"/>
    </location>
    <ligand>
        <name>a divalent metal cation</name>
        <dbReference type="ChEBI" id="CHEBI:60240"/>
        <label>1</label>
    </ligand>
</feature>
<dbReference type="FunFam" id="3.30.70.120:FF:000006">
    <property type="entry name" value="GTP cyclohydrolase 1 type 2 homolog"/>
    <property type="match status" value="1"/>
</dbReference>
<protein>
    <recommendedName>
        <fullName evidence="2 4">GTP cyclohydrolase 1 type 2 homolog</fullName>
    </recommendedName>
</protein>
<dbReference type="Proteomes" id="UP000317316">
    <property type="component" value="Unassembled WGS sequence"/>
</dbReference>
<dbReference type="Pfam" id="PF01784">
    <property type="entry name" value="DUF34_NIF3"/>
    <property type="match status" value="1"/>
</dbReference>
<name>A0A544TA38_9BACI</name>
<evidence type="ECO:0000256" key="4">
    <source>
        <dbReference type="PIRNR" id="PIRNR037489"/>
    </source>
</evidence>
<evidence type="ECO:0000256" key="3">
    <source>
        <dbReference type="ARBA" id="ARBA00022723"/>
    </source>
</evidence>
<organism evidence="6 7">
    <name type="scientific">Psychrobacillus lasiicapitis</name>
    <dbReference type="NCBI Taxonomy" id="1636719"/>
    <lineage>
        <taxon>Bacteria</taxon>
        <taxon>Bacillati</taxon>
        <taxon>Bacillota</taxon>
        <taxon>Bacilli</taxon>
        <taxon>Bacillales</taxon>
        <taxon>Bacillaceae</taxon>
        <taxon>Psychrobacillus</taxon>
    </lineage>
</organism>
<reference evidence="6 7" key="1">
    <citation type="submission" date="2019-05" db="EMBL/GenBank/DDBJ databases">
        <title>Psychrobacillus vulpis sp. nov., a new species isolated from feces of a red fox that inhabits in The Tablas de Daimiel Natural Park, Albacete, Spain.</title>
        <authorList>
            <person name="Rodriguez M."/>
            <person name="Reina J.C."/>
            <person name="Bejar V."/>
            <person name="Llamas I."/>
        </authorList>
    </citation>
    <scope>NUCLEOTIDE SEQUENCE [LARGE SCALE GENOMIC DNA]</scope>
    <source>
        <strain evidence="6 7">NEAU-3TGS17</strain>
    </source>
</reference>
<feature type="binding site" evidence="5">
    <location>
        <position position="106"/>
    </location>
    <ligand>
        <name>a divalent metal cation</name>
        <dbReference type="ChEBI" id="CHEBI:60240"/>
        <label>1</label>
    </ligand>
</feature>
<accession>A0A544TA38</accession>